<dbReference type="InterPro" id="IPR003149">
    <property type="entry name" value="Fe_hydrogenase_ssu"/>
</dbReference>
<dbReference type="PANTHER" id="PTHR11615">
    <property type="entry name" value="NITRATE, FORMATE, IRON DEHYDROGENASE"/>
    <property type="match status" value="1"/>
</dbReference>
<dbReference type="SUPFAM" id="SSF53920">
    <property type="entry name" value="Fe-only hydrogenase"/>
    <property type="match status" value="1"/>
</dbReference>
<dbReference type="EMBL" id="JAUDFV010000141">
    <property type="protein sequence ID" value="KAL2722580.1"/>
    <property type="molecule type" value="Genomic_DNA"/>
</dbReference>
<evidence type="ECO:0000313" key="8">
    <source>
        <dbReference type="Proteomes" id="UP001607302"/>
    </source>
</evidence>
<evidence type="ECO:0000256" key="4">
    <source>
        <dbReference type="ARBA" id="ARBA00023014"/>
    </source>
</evidence>
<protein>
    <submittedName>
        <fullName evidence="7">Cytosolic Fe-S cluster assembly factor CPIJ010948</fullName>
    </submittedName>
</protein>
<keyword evidence="8" id="KW-1185">Reference proteome</keyword>
<keyword evidence="2" id="KW-0004">4Fe-4S</keyword>
<evidence type="ECO:0000313" key="7">
    <source>
        <dbReference type="EMBL" id="KAL2722580.1"/>
    </source>
</evidence>
<evidence type="ECO:0000256" key="2">
    <source>
        <dbReference type="ARBA" id="ARBA00022485"/>
    </source>
</evidence>
<dbReference type="SMART" id="SM00902">
    <property type="entry name" value="Fe_hyd_SSU"/>
    <property type="match status" value="1"/>
</dbReference>
<name>A0ABD2AQ10_VESSQ</name>
<keyword evidence="2" id="KW-0479">Metal-binding</keyword>
<dbReference type="AlphaFoldDB" id="A0ABD2AQ10"/>
<dbReference type="InterPro" id="IPR004108">
    <property type="entry name" value="Fe_hydrogenase_lsu_C"/>
</dbReference>
<keyword evidence="3" id="KW-0408">Iron</keyword>
<comment type="function">
    <text evidence="5">Component of the cytosolic iron-sulfur (Fe/S) protein assembly machinery. Required for maturation of extramitochondrial Fe/S proteins.</text>
</comment>
<comment type="caution">
    <text evidence="7">The sequence shown here is derived from an EMBL/GenBank/DDBJ whole genome shotgun (WGS) entry which is preliminary data.</text>
</comment>
<keyword evidence="4" id="KW-0411">Iron-sulfur</keyword>
<evidence type="ECO:0000259" key="6">
    <source>
        <dbReference type="SMART" id="SM00902"/>
    </source>
</evidence>
<proteinExistence type="inferred from homology"/>
<reference evidence="7 8" key="1">
    <citation type="journal article" date="2024" name="Ann. Entomol. Soc. Am.">
        <title>Genomic analyses of the southern and eastern yellowjacket wasps (Hymenoptera: Vespidae) reveal evolutionary signatures of social life.</title>
        <authorList>
            <person name="Catto M.A."/>
            <person name="Caine P.B."/>
            <person name="Orr S.E."/>
            <person name="Hunt B.G."/>
            <person name="Goodisman M.A.D."/>
        </authorList>
    </citation>
    <scope>NUCLEOTIDE SEQUENCE [LARGE SCALE GENOMIC DNA]</scope>
    <source>
        <strain evidence="7">233</strain>
        <tissue evidence="7">Head and thorax</tissue>
    </source>
</reference>
<gene>
    <name evidence="7" type="ORF">V1478_009443</name>
</gene>
<evidence type="ECO:0000256" key="5">
    <source>
        <dbReference type="ARBA" id="ARBA00025700"/>
    </source>
</evidence>
<dbReference type="Gene3D" id="3.40.950.10">
    <property type="entry name" value="Fe-only Hydrogenase (Larger Subunit), Chain L, domain 3"/>
    <property type="match status" value="1"/>
</dbReference>
<dbReference type="Proteomes" id="UP001607302">
    <property type="component" value="Unassembled WGS sequence"/>
</dbReference>
<dbReference type="Pfam" id="PF02256">
    <property type="entry name" value="Fe_hyd_SSU"/>
    <property type="match status" value="1"/>
</dbReference>
<evidence type="ECO:0000256" key="3">
    <source>
        <dbReference type="ARBA" id="ARBA00023004"/>
    </source>
</evidence>
<feature type="domain" description="Iron hydrogenase small subunit" evidence="6">
    <location>
        <begin position="419"/>
        <end position="475"/>
    </location>
</feature>
<evidence type="ECO:0000256" key="1">
    <source>
        <dbReference type="ARBA" id="ARBA00006596"/>
    </source>
</evidence>
<dbReference type="Gene3D" id="3.40.50.1780">
    <property type="match status" value="1"/>
</dbReference>
<accession>A0ABD2AQ10</accession>
<organism evidence="7 8">
    <name type="scientific">Vespula squamosa</name>
    <name type="common">Southern yellow jacket</name>
    <name type="synonym">Wasp</name>
    <dbReference type="NCBI Taxonomy" id="30214"/>
    <lineage>
        <taxon>Eukaryota</taxon>
        <taxon>Metazoa</taxon>
        <taxon>Ecdysozoa</taxon>
        <taxon>Arthropoda</taxon>
        <taxon>Hexapoda</taxon>
        <taxon>Insecta</taxon>
        <taxon>Pterygota</taxon>
        <taxon>Neoptera</taxon>
        <taxon>Endopterygota</taxon>
        <taxon>Hymenoptera</taxon>
        <taxon>Apocrita</taxon>
        <taxon>Aculeata</taxon>
        <taxon>Vespoidea</taxon>
        <taxon>Vespidae</taxon>
        <taxon>Vespinae</taxon>
        <taxon>Vespula</taxon>
    </lineage>
</organism>
<dbReference type="InterPro" id="IPR050340">
    <property type="entry name" value="Cytosolic_Fe-S_CAF"/>
</dbReference>
<dbReference type="InterPro" id="IPR009016">
    <property type="entry name" value="Fe_hydrogenase"/>
</dbReference>
<comment type="similarity">
    <text evidence="1">Belongs to the NARF family.</text>
</comment>
<dbReference type="GO" id="GO:0051539">
    <property type="term" value="F:4 iron, 4 sulfur cluster binding"/>
    <property type="evidence" value="ECO:0007669"/>
    <property type="project" value="UniProtKB-KW"/>
</dbReference>
<sequence>MASRFSGTLQITNLDDFITPSQECIKPVEIKTSKSKTGAKIKIEEDGTYYSLKENNIPEKLEKVEITLADCLACSGCITSAESVLVSQQCPEDLLRVFQEKIEQQQNKKNECSTFIVVSLSIQPILSMAQRYELKPEQALHKLAGYFYKLGADIVLDMCIADDFALLESAKEFVERYKVAKEGTEKQLPMLASSCPGWVCYAEKTHGHFILPYISVTKSPQQIMGSLVKYHLAENMGLSPEQVYHVTVMPCYDKKLEASREDFYNHQKSTRDVDCVITSIELEQMLNESHLILSDIEDGEIKKPFGLCRDKTDNDLWSHKGSGSGGYADFIFHYAAKHLFDENDVTLEFKYLRNPDFQEAVLEKNGKVLLRFAIANGFRNIQNLVQKLKRGKCPYDYVEVMACPCGCLNGGAQIRSQDNIQPRELALKLEAMYHDLSMSIPEENLAVHKLYKTWLGGENTDKATAYLHTQYHEIEKMNTALAIKW</sequence>
<dbReference type="Pfam" id="PF02906">
    <property type="entry name" value="Fe_hyd_lg_C"/>
    <property type="match status" value="1"/>
</dbReference>